<keyword evidence="3 6" id="KW-0812">Transmembrane</keyword>
<gene>
    <name evidence="8" type="ORF">MHHB_P0307</name>
</gene>
<feature type="domain" description="Type II secretion system protein GspF" evidence="7">
    <location>
        <begin position="80"/>
        <end position="207"/>
    </location>
</feature>
<feature type="transmembrane region" description="Helical" evidence="6">
    <location>
        <begin position="20"/>
        <end position="39"/>
    </location>
</feature>
<dbReference type="Proteomes" id="UP000290527">
    <property type="component" value="Unassembled WGS sequence"/>
</dbReference>
<keyword evidence="8" id="KW-0966">Cell projection</keyword>
<feature type="transmembrane region" description="Helical" evidence="6">
    <location>
        <begin position="527"/>
        <end position="548"/>
    </location>
</feature>
<sequence>MFLDILYRVGLTPKEYLLKYVLPALVISTVLIVIGLTYFTGYAKILMLLIPVLILISAIGYPLIELDSQKNKINEKLHIFITKFGVLSITDLDRKELIKMLASEKEELGQLAEESRKIYVLIKRWNQSLAEACRFLAQKTPSSVFADFLDRMAYSLDSGEDLKEFLMKEQSIVMNDYAAFYKRALYNLDIFKEMYISGITSLAFFVTFAVIAPFIINYNFVTSVTLAIFGSIVFEICLVYIIKHKMPSDRLWHTANTLTAVDRKLRKYLIISIILTLLFMGVLLGGKYIANIPELQKIPYQILVALGFTPLFIAGYVAKKEENLVIRKEFHFPGFLRSLGESVSAKGGGMTESLKYLSSHDFGPLTKDLERLYKRVAVRIDNQKAWKLFGVETCSYLIQLFSEMFERCVFLGGDAGKASEIIGDNFRKIINLRKSKYQSVEQFTSIVYGLAGGLALALFASYGVAYMVNKLYNTLEIPEAMATIINIMTPGDLTLISYLMYGCLLIYSLISAYLIKVVDGGHPQVLLYHFVIMVWISSLVSFGTELLINKMLGANIPIY</sequence>
<dbReference type="Pfam" id="PF00482">
    <property type="entry name" value="T2SSF"/>
    <property type="match status" value="1"/>
</dbReference>
<evidence type="ECO:0000256" key="5">
    <source>
        <dbReference type="ARBA" id="ARBA00023136"/>
    </source>
</evidence>
<organism evidence="8 9">
    <name type="scientific">Methanofervidicoccus abyssi</name>
    <dbReference type="NCBI Taxonomy" id="2082189"/>
    <lineage>
        <taxon>Archaea</taxon>
        <taxon>Methanobacteriati</taxon>
        <taxon>Methanobacteriota</taxon>
        <taxon>Methanomada group</taxon>
        <taxon>Methanococci</taxon>
        <taxon>Methanococcales</taxon>
        <taxon>Methanofervidicoccus</taxon>
    </lineage>
</organism>
<evidence type="ECO:0000259" key="7">
    <source>
        <dbReference type="Pfam" id="PF00482"/>
    </source>
</evidence>
<evidence type="ECO:0000256" key="6">
    <source>
        <dbReference type="SAM" id="Phobius"/>
    </source>
</evidence>
<dbReference type="InterPro" id="IPR056569">
    <property type="entry name" value="ArlJ-like"/>
</dbReference>
<feature type="transmembrane region" description="Helical" evidence="6">
    <location>
        <begin position="298"/>
        <end position="318"/>
    </location>
</feature>
<accession>A0A401HPE4</accession>
<reference evidence="8 9" key="1">
    <citation type="journal article" date="2019" name="Int. J. Syst. Evol. Microbiol.">
        <title>Methanofervidicoccus abyssi gen. nov., sp. nov., a hydrogenotrophic methanogen, isolated from a hydrothermal vent chimney in the Mid-Cayman Spreading Center, the Caribbean Sea.</title>
        <authorList>
            <person name="Sakai S."/>
            <person name="Takaki Y."/>
            <person name="Miyazaki M."/>
            <person name="Ogawara M."/>
            <person name="Yanagawa K."/>
            <person name="Miyazaki J."/>
            <person name="Takai K."/>
        </authorList>
    </citation>
    <scope>NUCLEOTIDE SEQUENCE [LARGE SCALE GENOMIC DNA]</scope>
    <source>
        <strain evidence="8 9">HHB</strain>
    </source>
</reference>
<comment type="subcellular location">
    <subcellularLocation>
        <location evidence="1">Cell membrane</location>
        <topology evidence="1">Multi-pass membrane protein</topology>
    </subcellularLocation>
</comment>
<dbReference type="PANTHER" id="PTHR35402:SF2">
    <property type="entry name" value="FLAGELLA ACCESSORY PROTEIN J"/>
    <property type="match status" value="1"/>
</dbReference>
<keyword evidence="9" id="KW-1185">Reference proteome</keyword>
<comment type="caution">
    <text evidence="8">The sequence shown here is derived from an EMBL/GenBank/DDBJ whole genome shotgun (WGS) entry which is preliminary data.</text>
</comment>
<dbReference type="GO" id="GO:0005886">
    <property type="term" value="C:plasma membrane"/>
    <property type="evidence" value="ECO:0007669"/>
    <property type="project" value="UniProtKB-SubCell"/>
</dbReference>
<keyword evidence="8" id="KW-0969">Cilium</keyword>
<feature type="transmembrane region" description="Helical" evidence="6">
    <location>
        <begin position="268"/>
        <end position="286"/>
    </location>
</feature>
<dbReference type="AlphaFoldDB" id="A0A401HPE4"/>
<dbReference type="PANTHER" id="PTHR35402">
    <property type="entry name" value="INTEGRAL MEMBRANE PROTEIN-RELATED"/>
    <property type="match status" value="1"/>
</dbReference>
<evidence type="ECO:0000256" key="1">
    <source>
        <dbReference type="ARBA" id="ARBA00004651"/>
    </source>
</evidence>
<feature type="transmembrane region" description="Helical" evidence="6">
    <location>
        <begin position="222"/>
        <end position="242"/>
    </location>
</feature>
<dbReference type="NCBIfam" id="NF004704">
    <property type="entry name" value="PRK06041.1-2"/>
    <property type="match status" value="1"/>
</dbReference>
<keyword evidence="8" id="KW-0282">Flagellum</keyword>
<keyword evidence="2" id="KW-1003">Cell membrane</keyword>
<feature type="transmembrane region" description="Helical" evidence="6">
    <location>
        <begin position="45"/>
        <end position="64"/>
    </location>
</feature>
<dbReference type="RefSeq" id="WP_131006875.1">
    <property type="nucleotide sequence ID" value="NZ_BFAX01000002.1"/>
</dbReference>
<dbReference type="InterPro" id="IPR018076">
    <property type="entry name" value="T2SS_GspF_dom"/>
</dbReference>
<feature type="transmembrane region" description="Helical" evidence="6">
    <location>
        <begin position="195"/>
        <end position="216"/>
    </location>
</feature>
<name>A0A401HPE4_9EURY</name>
<feature type="transmembrane region" description="Helical" evidence="6">
    <location>
        <begin position="495"/>
        <end position="515"/>
    </location>
</feature>
<dbReference type="EMBL" id="BFAX01000002">
    <property type="protein sequence ID" value="GBF36082.1"/>
    <property type="molecule type" value="Genomic_DNA"/>
</dbReference>
<feature type="transmembrane region" description="Helical" evidence="6">
    <location>
        <begin position="443"/>
        <end position="468"/>
    </location>
</feature>
<evidence type="ECO:0000256" key="3">
    <source>
        <dbReference type="ARBA" id="ARBA00022692"/>
    </source>
</evidence>
<proteinExistence type="predicted"/>
<evidence type="ECO:0000313" key="8">
    <source>
        <dbReference type="EMBL" id="GBF36082.1"/>
    </source>
</evidence>
<evidence type="ECO:0000313" key="9">
    <source>
        <dbReference type="Proteomes" id="UP000290527"/>
    </source>
</evidence>
<evidence type="ECO:0000256" key="4">
    <source>
        <dbReference type="ARBA" id="ARBA00022989"/>
    </source>
</evidence>
<keyword evidence="4 6" id="KW-1133">Transmembrane helix</keyword>
<protein>
    <submittedName>
        <fullName evidence="8">Archaeal flagellar protein FlaJ</fullName>
    </submittedName>
</protein>
<keyword evidence="5 6" id="KW-0472">Membrane</keyword>
<dbReference type="OrthoDB" id="141855at2157"/>
<evidence type="ECO:0000256" key="2">
    <source>
        <dbReference type="ARBA" id="ARBA00022475"/>
    </source>
</evidence>